<protein>
    <submittedName>
        <fullName evidence="1">Uncharacterized protein</fullName>
    </submittedName>
</protein>
<dbReference type="AlphaFoldDB" id="A0A8H5IAV5"/>
<evidence type="ECO:0000313" key="1">
    <source>
        <dbReference type="EMBL" id="KAF5533758.1"/>
    </source>
</evidence>
<comment type="caution">
    <text evidence="1">The sequence shown here is derived from an EMBL/GenBank/DDBJ whole genome shotgun (WGS) entry which is preliminary data.</text>
</comment>
<dbReference type="EMBL" id="JAAOAQ010000830">
    <property type="protein sequence ID" value="KAF5533758.1"/>
    <property type="molecule type" value="Genomic_DNA"/>
</dbReference>
<keyword evidence="2" id="KW-1185">Reference proteome</keyword>
<sequence length="272" mass="30361">METTIPTLKANPQSLSPSERSSALAQCHAAILQIEASEVLDSVHNAESTEKFSSKSLQRLKTLLSSFIKGVASERIKDLEDSDPELVIVYGLCMTTREIDRMKDELWNEVKRQARLVASHLARYLALNAQIAHTINSSSNTKFQKAFENLQKDHSLFNAIHAIIIDQQGYFHYIAPQIPQLQHLAKLAITGRVALYLPELELDGRLRITTGWDPDFLDGLFVCPTGIMTDGFVAYSNRARVAQYLGEYISSAIDTSQTRAMELPNSPITQPT</sequence>
<evidence type="ECO:0000313" key="2">
    <source>
        <dbReference type="Proteomes" id="UP000582016"/>
    </source>
</evidence>
<reference evidence="1 2" key="1">
    <citation type="submission" date="2020-05" db="EMBL/GenBank/DDBJ databases">
        <title>Identification and distribution of gene clusters putatively required for synthesis of sphingolipid metabolism inhibitors in phylogenetically diverse species of the filamentous fungus Fusarium.</title>
        <authorList>
            <person name="Kim H.-S."/>
            <person name="Busman M."/>
            <person name="Brown D.W."/>
            <person name="Divon H."/>
            <person name="Uhlig S."/>
            <person name="Proctor R.H."/>
        </authorList>
    </citation>
    <scope>NUCLEOTIDE SEQUENCE [LARGE SCALE GENOMIC DNA]</scope>
    <source>
        <strain evidence="1 2">NRRL 13617</strain>
    </source>
</reference>
<name>A0A8H5IAV5_9HYPO</name>
<accession>A0A8H5IAV5</accession>
<proteinExistence type="predicted"/>
<gene>
    <name evidence="1" type="ORF">FPHYL_13563</name>
</gene>
<dbReference type="OrthoDB" id="3729499at2759"/>
<dbReference type="Proteomes" id="UP000582016">
    <property type="component" value="Unassembled WGS sequence"/>
</dbReference>
<organism evidence="1 2">
    <name type="scientific">Fusarium phyllophilum</name>
    <dbReference type="NCBI Taxonomy" id="47803"/>
    <lineage>
        <taxon>Eukaryota</taxon>
        <taxon>Fungi</taxon>
        <taxon>Dikarya</taxon>
        <taxon>Ascomycota</taxon>
        <taxon>Pezizomycotina</taxon>
        <taxon>Sordariomycetes</taxon>
        <taxon>Hypocreomycetidae</taxon>
        <taxon>Hypocreales</taxon>
        <taxon>Nectriaceae</taxon>
        <taxon>Fusarium</taxon>
        <taxon>Fusarium fujikuroi species complex</taxon>
    </lineage>
</organism>